<evidence type="ECO:0000313" key="2">
    <source>
        <dbReference type="EMBL" id="CAD1478566.1"/>
    </source>
</evidence>
<proteinExistence type="predicted"/>
<dbReference type="Proteomes" id="UP000752696">
    <property type="component" value="Unassembled WGS sequence"/>
</dbReference>
<evidence type="ECO:0000256" key="1">
    <source>
        <dbReference type="SAM" id="MobiDB-lite"/>
    </source>
</evidence>
<comment type="caution">
    <text evidence="2">The sequence shown here is derived from an EMBL/GenBank/DDBJ whole genome shotgun (WGS) entry which is preliminary data.</text>
</comment>
<gene>
    <name evidence="2" type="ORF">MHI_LOCUS803641</name>
</gene>
<protein>
    <submittedName>
        <fullName evidence="2">Uncharacterized protein</fullName>
    </submittedName>
</protein>
<dbReference type="OrthoDB" id="7635460at2759"/>
<feature type="region of interest" description="Disordered" evidence="1">
    <location>
        <begin position="248"/>
        <end position="324"/>
    </location>
</feature>
<feature type="region of interest" description="Disordered" evidence="1">
    <location>
        <begin position="85"/>
        <end position="118"/>
    </location>
</feature>
<feature type="compositionally biased region" description="Low complexity" evidence="1">
    <location>
        <begin position="273"/>
        <end position="290"/>
    </location>
</feature>
<name>A0A6V7HIC0_9HYME</name>
<feature type="region of interest" description="Disordered" evidence="1">
    <location>
        <begin position="1"/>
        <end position="30"/>
    </location>
</feature>
<accession>A0A6V7HIC0</accession>
<sequence>MSSKRRTFHVDWDSPSHETGTVKRRPTSLNTPVSISSNTFENVEYYEVKDCAGGYGLKLLKSFDSRLLGYENVVPEFLASKRRSNEMEDPAIKDNGNGLEHPRSCATPREEDIRGKSEDAKKFKDLSSSVGSLNEERNLAGSSDEKVFLTFCNSIAKHSDEGTEKVEREFHESHKEDSTGKTETTRLKNSTNLSFELTTNDDKFRWMDSLKFNARKDFGLRLYRESFEWRSKASRVMRVAGATRKLDTTKGKSLIPKPKAKKYASNGRGLVNSSSESSGIGSPLSPLSPLKDTSTNVKDVSAGSIKNSGSKSSGFGSPDSPLSPESQKYTAFYLIEVQLEKLRNCTCEKRQAQFSQFNHTYHEMRIYECLVGSDITKNWEGLVVLA</sequence>
<organism evidence="2 3">
    <name type="scientific">Heterotrigona itama</name>
    <dbReference type="NCBI Taxonomy" id="395501"/>
    <lineage>
        <taxon>Eukaryota</taxon>
        <taxon>Metazoa</taxon>
        <taxon>Ecdysozoa</taxon>
        <taxon>Arthropoda</taxon>
        <taxon>Hexapoda</taxon>
        <taxon>Insecta</taxon>
        <taxon>Pterygota</taxon>
        <taxon>Neoptera</taxon>
        <taxon>Endopterygota</taxon>
        <taxon>Hymenoptera</taxon>
        <taxon>Apocrita</taxon>
        <taxon>Aculeata</taxon>
        <taxon>Apoidea</taxon>
        <taxon>Anthophila</taxon>
        <taxon>Apidae</taxon>
        <taxon>Heterotrigona</taxon>
    </lineage>
</organism>
<reference evidence="2" key="1">
    <citation type="submission" date="2020-07" db="EMBL/GenBank/DDBJ databases">
        <authorList>
            <person name="Nazaruddin N."/>
        </authorList>
    </citation>
    <scope>NUCLEOTIDE SEQUENCE</scope>
</reference>
<dbReference type="EMBL" id="CAJDYZ010010848">
    <property type="protein sequence ID" value="CAD1478566.1"/>
    <property type="molecule type" value="Genomic_DNA"/>
</dbReference>
<feature type="compositionally biased region" description="Low complexity" evidence="1">
    <location>
        <begin position="301"/>
        <end position="320"/>
    </location>
</feature>
<keyword evidence="3" id="KW-1185">Reference proteome</keyword>
<dbReference type="AlphaFoldDB" id="A0A6V7HIC0"/>
<feature type="compositionally biased region" description="Basic and acidic residues" evidence="1">
    <location>
        <begin position="100"/>
        <end position="118"/>
    </location>
</feature>
<evidence type="ECO:0000313" key="3">
    <source>
        <dbReference type="Proteomes" id="UP000752696"/>
    </source>
</evidence>